<dbReference type="OrthoDB" id="5992203at2"/>
<dbReference type="Pfam" id="PF02415">
    <property type="entry name" value="Chlam_PMP"/>
    <property type="match status" value="1"/>
</dbReference>
<evidence type="ECO:0000256" key="6">
    <source>
        <dbReference type="ARBA" id="ARBA00023136"/>
    </source>
</evidence>
<accession>A0A411HKU3</accession>
<dbReference type="AlphaFoldDB" id="A0A411HKU3"/>
<name>A0A411HKU3_9GAMM</name>
<gene>
    <name evidence="9" type="ORF">ELE36_12040</name>
</gene>
<proteinExistence type="predicted"/>
<dbReference type="RefSeq" id="WP_129833615.1">
    <property type="nucleotide sequence ID" value="NZ_CP035704.1"/>
</dbReference>
<keyword evidence="10" id="KW-1185">Reference proteome</keyword>
<dbReference type="Proteomes" id="UP000291562">
    <property type="component" value="Chromosome"/>
</dbReference>
<dbReference type="InterPro" id="IPR059226">
    <property type="entry name" value="Choice_anch_Q_dom"/>
</dbReference>
<comment type="subcellular location">
    <subcellularLocation>
        <location evidence="1">Cell envelope</location>
    </subcellularLocation>
    <subcellularLocation>
        <location evidence="2">Cell outer membrane</location>
    </subcellularLocation>
    <subcellularLocation>
        <location evidence="3">Secreted</location>
    </subcellularLocation>
</comment>
<dbReference type="NCBIfam" id="NF041518">
    <property type="entry name" value="choice_anch_Q"/>
    <property type="match status" value="1"/>
</dbReference>
<reference evidence="9 10" key="1">
    <citation type="submission" date="2019-01" db="EMBL/GenBank/DDBJ databases">
        <title>Pseudolysobacter antarctica gen. nov., sp. nov., isolated from Fildes Peninsula, Antarctica.</title>
        <authorList>
            <person name="Wei Z."/>
            <person name="Peng F."/>
        </authorList>
    </citation>
    <scope>NUCLEOTIDE SEQUENCE [LARGE SCALE GENOMIC DNA]</scope>
    <source>
        <strain evidence="9 10">AQ6-296</strain>
    </source>
</reference>
<dbReference type="GO" id="GO:0009279">
    <property type="term" value="C:cell outer membrane"/>
    <property type="evidence" value="ECO:0007669"/>
    <property type="project" value="UniProtKB-SubCell"/>
</dbReference>
<dbReference type="EMBL" id="CP035704">
    <property type="protein sequence ID" value="QBB71020.1"/>
    <property type="molecule type" value="Genomic_DNA"/>
</dbReference>
<evidence type="ECO:0000313" key="10">
    <source>
        <dbReference type="Proteomes" id="UP000291562"/>
    </source>
</evidence>
<evidence type="ECO:0000256" key="1">
    <source>
        <dbReference type="ARBA" id="ARBA00004196"/>
    </source>
</evidence>
<dbReference type="GO" id="GO:0005576">
    <property type="term" value="C:extracellular region"/>
    <property type="evidence" value="ECO:0007669"/>
    <property type="project" value="UniProtKB-SubCell"/>
</dbReference>
<keyword evidence="4" id="KW-0964">Secreted</keyword>
<keyword evidence="6" id="KW-0472">Membrane</keyword>
<evidence type="ECO:0000313" key="9">
    <source>
        <dbReference type="EMBL" id="QBB71020.1"/>
    </source>
</evidence>
<evidence type="ECO:0000256" key="2">
    <source>
        <dbReference type="ARBA" id="ARBA00004442"/>
    </source>
</evidence>
<dbReference type="SUPFAM" id="SSF51126">
    <property type="entry name" value="Pectin lyase-like"/>
    <property type="match status" value="1"/>
</dbReference>
<dbReference type="InterPro" id="IPR011050">
    <property type="entry name" value="Pectin_lyase_fold/virulence"/>
</dbReference>
<organism evidence="9 10">
    <name type="scientific">Pseudolysobacter antarcticus</name>
    <dbReference type="NCBI Taxonomy" id="2511995"/>
    <lineage>
        <taxon>Bacteria</taxon>
        <taxon>Pseudomonadati</taxon>
        <taxon>Pseudomonadota</taxon>
        <taxon>Gammaproteobacteria</taxon>
        <taxon>Lysobacterales</taxon>
        <taxon>Rhodanobacteraceae</taxon>
        <taxon>Pseudolysobacter</taxon>
    </lineage>
</organism>
<feature type="signal peptide" evidence="8">
    <location>
        <begin position="1"/>
        <end position="29"/>
    </location>
</feature>
<evidence type="ECO:0000256" key="5">
    <source>
        <dbReference type="ARBA" id="ARBA00022729"/>
    </source>
</evidence>
<evidence type="ECO:0008006" key="11">
    <source>
        <dbReference type="Google" id="ProtNLM"/>
    </source>
</evidence>
<dbReference type="InterPro" id="IPR003368">
    <property type="entry name" value="POMP_repeat"/>
</dbReference>
<protein>
    <recommendedName>
        <fullName evidence="11">CSLREA domain-containing protein</fullName>
    </recommendedName>
</protein>
<feature type="chain" id="PRO_5019586488" description="CSLREA domain-containing protein" evidence="8">
    <location>
        <begin position="30"/>
        <end position="397"/>
    </location>
</feature>
<evidence type="ECO:0000256" key="3">
    <source>
        <dbReference type="ARBA" id="ARBA00004613"/>
    </source>
</evidence>
<evidence type="ECO:0000256" key="4">
    <source>
        <dbReference type="ARBA" id="ARBA00022525"/>
    </source>
</evidence>
<keyword evidence="5 8" id="KW-0732">Signal</keyword>
<keyword evidence="7" id="KW-0998">Cell outer membrane</keyword>
<sequence>MTLFCKLVFRRGLLAGILSIGAASAPTFAATITVTNANDLGTGSLRQAMLDATAGDTIHFNFNYPATIHLDSQLTVNKDLSIIGPGAQNLVLDGTVQFPLVWVNSGSTASISGLLLTLGRGGIVNQGTLTASDMVITDSYTHNDPGGGIINVGVLTLNTSRLSGNKTDTKGGAIYNGDGATLTVNGSTFSGANRASDDGGGLANFGSATINNSTFSGNVAAGNHPRGGAIFNFGTLAVTNSTFVGNVSSGPGGALFNNGPATLIASTFTNNAAAPGDNGDAFYNFDTITVSRTIVTTGCSGPGTLASMGDNIGGCFGDSLVLNDRNLDPLLAVLADNGGPTQTQALQAGSPALDEVRVNSATCSGTDQRGVARPSGVRCDIGAVEMDFDHIFHNGFE</sequence>
<evidence type="ECO:0000256" key="8">
    <source>
        <dbReference type="SAM" id="SignalP"/>
    </source>
</evidence>
<evidence type="ECO:0000256" key="7">
    <source>
        <dbReference type="ARBA" id="ARBA00023237"/>
    </source>
</evidence>
<dbReference type="KEGG" id="xbc:ELE36_12040"/>